<evidence type="ECO:0000256" key="2">
    <source>
        <dbReference type="ARBA" id="ARBA00022490"/>
    </source>
</evidence>
<comment type="function">
    <text evidence="6">DNA repair enzyme involved in the repair of deaminated bases. Selectively cleaves double-stranded DNA at the second phosphodiester bond 3' to a deoxyinosine leaving behind the intact lesion on the nicked DNA.</text>
</comment>
<keyword evidence="2 6" id="KW-0963">Cytoplasm</keyword>
<reference evidence="7 8" key="1">
    <citation type="submission" date="2021-05" db="EMBL/GenBank/DDBJ databases">
        <title>Roseococcus sp. XZZS9, whole genome shotgun sequencing project.</title>
        <authorList>
            <person name="Zhao G."/>
            <person name="Shen L."/>
        </authorList>
    </citation>
    <scope>NUCLEOTIDE SEQUENCE [LARGE SCALE GENOMIC DNA]</scope>
    <source>
        <strain evidence="7 8">XZZS9</strain>
    </source>
</reference>
<protein>
    <recommendedName>
        <fullName evidence="6">Endonuclease V</fullName>
        <ecNumber evidence="6">3.1.21.7</ecNumber>
    </recommendedName>
    <alternativeName>
        <fullName evidence="6">Deoxyinosine 3'endonuclease</fullName>
    </alternativeName>
    <alternativeName>
        <fullName evidence="6">Deoxyribonuclease V</fullName>
        <shortName evidence="6">DNase V</shortName>
    </alternativeName>
</protein>
<dbReference type="EMBL" id="JAHCDA010000006">
    <property type="protein sequence ID" value="MBS7813762.1"/>
    <property type="molecule type" value="Genomic_DNA"/>
</dbReference>
<evidence type="ECO:0000256" key="1">
    <source>
        <dbReference type="ARBA" id="ARBA00004496"/>
    </source>
</evidence>
<organism evidence="7 8">
    <name type="scientific">Roseococcus pinisoli</name>
    <dbReference type="NCBI Taxonomy" id="2835040"/>
    <lineage>
        <taxon>Bacteria</taxon>
        <taxon>Pseudomonadati</taxon>
        <taxon>Pseudomonadota</taxon>
        <taxon>Alphaproteobacteria</taxon>
        <taxon>Acetobacterales</taxon>
        <taxon>Roseomonadaceae</taxon>
        <taxon>Roseococcus</taxon>
    </lineage>
</organism>
<keyword evidence="5 6" id="KW-0378">Hydrolase</keyword>
<dbReference type="GO" id="GO:0043737">
    <property type="term" value="F:deoxyribonuclease V activity"/>
    <property type="evidence" value="ECO:0007669"/>
    <property type="project" value="UniProtKB-EC"/>
</dbReference>
<evidence type="ECO:0000313" key="8">
    <source>
        <dbReference type="Proteomes" id="UP000766336"/>
    </source>
</evidence>
<dbReference type="PANTHER" id="PTHR28511:SF1">
    <property type="entry name" value="ENDONUCLEASE V"/>
    <property type="match status" value="1"/>
</dbReference>
<evidence type="ECO:0000256" key="3">
    <source>
        <dbReference type="ARBA" id="ARBA00022722"/>
    </source>
</evidence>
<feature type="binding site" evidence="6">
    <location>
        <position position="35"/>
    </location>
    <ligand>
        <name>Mg(2+)</name>
        <dbReference type="ChEBI" id="CHEBI:18420"/>
    </ligand>
</feature>
<comment type="cofactor">
    <cofactor evidence="6">
        <name>Mg(2+)</name>
        <dbReference type="ChEBI" id="CHEBI:18420"/>
    </cofactor>
</comment>
<feature type="site" description="Interaction with target DNA" evidence="6">
    <location>
        <position position="75"/>
    </location>
</feature>
<dbReference type="Pfam" id="PF04493">
    <property type="entry name" value="Endonuclease_5"/>
    <property type="match status" value="1"/>
</dbReference>
<evidence type="ECO:0000313" key="7">
    <source>
        <dbReference type="EMBL" id="MBS7813762.1"/>
    </source>
</evidence>
<keyword evidence="6" id="KW-0234">DNA repair</keyword>
<dbReference type="PANTHER" id="PTHR28511">
    <property type="entry name" value="ENDONUCLEASE V"/>
    <property type="match status" value="1"/>
</dbReference>
<comment type="subcellular location">
    <subcellularLocation>
        <location evidence="1 6">Cytoplasm</location>
    </subcellularLocation>
</comment>
<dbReference type="Proteomes" id="UP000766336">
    <property type="component" value="Unassembled WGS sequence"/>
</dbReference>
<keyword evidence="4 6" id="KW-0255">Endonuclease</keyword>
<dbReference type="HAMAP" id="MF_00801">
    <property type="entry name" value="Endonuclease_5"/>
    <property type="match status" value="1"/>
</dbReference>
<keyword evidence="3 6" id="KW-0540">Nuclease</keyword>
<name>A0ABS5QJ91_9PROT</name>
<keyword evidence="6" id="KW-0227">DNA damage</keyword>
<sequence>MADLAALREEQRAIAARVIAQDALTAAPRFIGGVDISCSRFDPTQRVHAAIVVLEWPGLTEVARAGISCHADLPYITGFLAFREVPAALAAFDQLAVKPDLLMVDGQGIAHPRRCGIAAHLGVMLDLPAIGVGKSRLIGTPEAPLGEAAGSQVRLLDRGEEIGALLRSRAHSNPLWISIGHRVSLATAVKWVRATSRGRRLPEPTRLAHEAAGMVRRAACG</sequence>
<comment type="caution">
    <text evidence="7">The sequence shown here is derived from an EMBL/GenBank/DDBJ whole genome shotgun (WGS) entry which is preliminary data.</text>
</comment>
<keyword evidence="6" id="KW-0460">Magnesium</keyword>
<dbReference type="RefSeq" id="WP_213672465.1">
    <property type="nucleotide sequence ID" value="NZ_JAHCDA010000006.1"/>
</dbReference>
<feature type="binding site" evidence="6">
    <location>
        <position position="105"/>
    </location>
    <ligand>
        <name>Mg(2+)</name>
        <dbReference type="ChEBI" id="CHEBI:18420"/>
    </ligand>
</feature>
<dbReference type="InterPro" id="IPR007581">
    <property type="entry name" value="Endonuclease-V"/>
</dbReference>
<dbReference type="EC" id="3.1.21.7" evidence="6"/>
<dbReference type="Gene3D" id="3.30.2170.10">
    <property type="entry name" value="archaeoglobus fulgidus dsm 4304 superfamily"/>
    <property type="match status" value="1"/>
</dbReference>
<evidence type="ECO:0000256" key="6">
    <source>
        <dbReference type="HAMAP-Rule" id="MF_00801"/>
    </source>
</evidence>
<evidence type="ECO:0000256" key="5">
    <source>
        <dbReference type="ARBA" id="ARBA00022801"/>
    </source>
</evidence>
<dbReference type="CDD" id="cd06559">
    <property type="entry name" value="Endonuclease_V"/>
    <property type="match status" value="1"/>
</dbReference>
<gene>
    <name evidence="6 7" type="primary">nfi</name>
    <name evidence="7" type="ORF">KHU32_22675</name>
</gene>
<proteinExistence type="inferred from homology"/>
<accession>A0ABS5QJ91</accession>
<keyword evidence="8" id="KW-1185">Reference proteome</keyword>
<comment type="catalytic activity">
    <reaction evidence="6">
        <text>Endonucleolytic cleavage at apurinic or apyrimidinic sites to products with a 5'-phosphate.</text>
        <dbReference type="EC" id="3.1.21.7"/>
    </reaction>
</comment>
<evidence type="ECO:0000256" key="4">
    <source>
        <dbReference type="ARBA" id="ARBA00022759"/>
    </source>
</evidence>
<comment type="similarity">
    <text evidence="6">Belongs to the endonuclease V family.</text>
</comment>
<dbReference type="NCBIfam" id="NF008629">
    <property type="entry name" value="PRK11617.1"/>
    <property type="match status" value="1"/>
</dbReference>
<keyword evidence="6" id="KW-0479">Metal-binding</keyword>